<dbReference type="NCBIfam" id="TIGR00243">
    <property type="entry name" value="Dxr"/>
    <property type="match status" value="1"/>
</dbReference>
<feature type="binding site" evidence="9">
    <location>
        <position position="150"/>
    </location>
    <ligand>
        <name>Mn(2+)</name>
        <dbReference type="ChEBI" id="CHEBI:29035"/>
    </ligand>
</feature>
<feature type="binding site" evidence="9">
    <location>
        <position position="149"/>
    </location>
    <ligand>
        <name>1-deoxy-D-xylulose 5-phosphate</name>
        <dbReference type="ChEBI" id="CHEBI:57792"/>
    </ligand>
</feature>
<evidence type="ECO:0000313" key="13">
    <source>
        <dbReference type="EMBL" id="WWD78627.1"/>
    </source>
</evidence>
<dbReference type="Gene3D" id="1.10.1740.10">
    <property type="match status" value="1"/>
</dbReference>
<organism evidence="13 14">
    <name type="scientific">Alkalicoccus halolimnae</name>
    <dbReference type="NCBI Taxonomy" id="1667239"/>
    <lineage>
        <taxon>Bacteria</taxon>
        <taxon>Bacillati</taxon>
        <taxon>Bacillota</taxon>
        <taxon>Bacilli</taxon>
        <taxon>Bacillales</taxon>
        <taxon>Bacillaceae</taxon>
        <taxon>Alkalicoccus</taxon>
    </lineage>
</organism>
<sequence length="382" mass="42181">MKSIHLLGATGSIGEQTLDVLAKHPHEFHLKSLSYGKNTAKAIPYIEKFKPELIAVQEEKEAVKLKNKLTYRPEIVVGAPGLVTIAKSGNSSDVLVNAVMGSVGLEPTLEALKHGKDIAIANKETLVTAGHLVTELQKEKNVKLIPVDSEHSAIYQCLHGDPKEVDKLILTASGGSFRDKTRAELKGVTVQEALNHPNWSMGAKITIDSATMMNKGLEVIEAHWLFDMPYEDIDVILHKESIVHSMVEYIDGSVLAHLGTPDMRVPIQYALTQPNRLAISGAQRLKLWEVGALHFEKMDYERFKALRLAIEAGKQGGSHPTVLNAANEQAVAMFLADQIHFLDIDDFVERALHDHKGVTSPSLEEIMKIDRATRSNVESYIR</sequence>
<comment type="cofactor">
    <cofactor evidence="9">
        <name>Mg(2+)</name>
        <dbReference type="ChEBI" id="CHEBI:18420"/>
    </cofactor>
    <cofactor evidence="9">
        <name>Mn(2+)</name>
        <dbReference type="ChEBI" id="CHEBI:29035"/>
    </cofactor>
</comment>
<evidence type="ECO:0000256" key="7">
    <source>
        <dbReference type="ARBA" id="ARBA00023229"/>
    </source>
</evidence>
<feature type="binding site" evidence="9">
    <location>
        <position position="214"/>
    </location>
    <ligand>
        <name>1-deoxy-D-xylulose 5-phosphate</name>
        <dbReference type="ChEBI" id="CHEBI:57792"/>
    </ligand>
</feature>
<gene>
    <name evidence="9 13" type="primary">dxr</name>
    <name evidence="13" type="ORF">FTX54_009290</name>
</gene>
<feature type="domain" description="DXP reductoisomerase C-terminal" evidence="12">
    <location>
        <begin position="258"/>
        <end position="375"/>
    </location>
</feature>
<dbReference type="SUPFAM" id="SSF69055">
    <property type="entry name" value="1-deoxy-D-xylulose-5-phosphate reductoisomerase, C-terminal domain"/>
    <property type="match status" value="1"/>
</dbReference>
<keyword evidence="7 9" id="KW-0414">Isoprene biosynthesis</keyword>
<dbReference type="Gene3D" id="3.40.50.720">
    <property type="entry name" value="NAD(P)-binding Rossmann-like Domain"/>
    <property type="match status" value="1"/>
</dbReference>
<feature type="binding site" evidence="9">
    <location>
        <position position="202"/>
    </location>
    <ligand>
        <name>NADPH</name>
        <dbReference type="ChEBI" id="CHEBI:57783"/>
    </ligand>
</feature>
<feature type="domain" description="1-deoxy-D-xylulose 5-phosphate reductoisomerase N-terminal" evidence="10">
    <location>
        <begin position="4"/>
        <end position="130"/>
    </location>
</feature>
<keyword evidence="5 9" id="KW-0560">Oxidoreductase</keyword>
<dbReference type="HAMAP" id="MF_00183">
    <property type="entry name" value="DXP_reductoisom"/>
    <property type="match status" value="1"/>
</dbReference>
<dbReference type="PIRSF" id="PIRSF006205">
    <property type="entry name" value="Dxp_reductismrs"/>
    <property type="match status" value="1"/>
</dbReference>
<dbReference type="InterPro" id="IPR013512">
    <property type="entry name" value="DXP_reductoisomerase_N"/>
</dbReference>
<evidence type="ECO:0000256" key="2">
    <source>
        <dbReference type="ARBA" id="ARBA00006825"/>
    </source>
</evidence>
<feature type="binding site" evidence="9">
    <location>
        <position position="11"/>
    </location>
    <ligand>
        <name>NADPH</name>
        <dbReference type="ChEBI" id="CHEBI:57783"/>
    </ligand>
</feature>
<dbReference type="EC" id="1.1.1.267" evidence="9"/>
<protein>
    <recommendedName>
        <fullName evidence="9">1-deoxy-D-xylulose 5-phosphate reductoisomerase</fullName>
        <shortName evidence="9">DXP reductoisomerase</shortName>
        <ecNumber evidence="9">1.1.1.267</ecNumber>
    </recommendedName>
    <alternativeName>
        <fullName evidence="9">1-deoxyxylulose-5-phosphate reductoisomerase</fullName>
    </alternativeName>
    <alternativeName>
        <fullName evidence="9">2-C-methyl-D-erythritol 4-phosphate synthase</fullName>
    </alternativeName>
</protein>
<evidence type="ECO:0000256" key="8">
    <source>
        <dbReference type="ARBA" id="ARBA00048543"/>
    </source>
</evidence>
<dbReference type="PANTHER" id="PTHR30525:SF0">
    <property type="entry name" value="1-DEOXY-D-XYLULOSE 5-PHOSPHATE REDUCTOISOMERASE, CHLOROPLASTIC"/>
    <property type="match status" value="1"/>
</dbReference>
<dbReference type="Pfam" id="PF08436">
    <property type="entry name" value="DXP_redisom_C"/>
    <property type="match status" value="1"/>
</dbReference>
<dbReference type="InterPro" id="IPR003821">
    <property type="entry name" value="DXP_reductoisomerase"/>
</dbReference>
<dbReference type="SUPFAM" id="SSF51735">
    <property type="entry name" value="NAD(P)-binding Rossmann-fold domains"/>
    <property type="match status" value="1"/>
</dbReference>
<proteinExistence type="inferred from homology"/>
<evidence type="ECO:0000256" key="5">
    <source>
        <dbReference type="ARBA" id="ARBA00023002"/>
    </source>
</evidence>
<dbReference type="KEGG" id="ahal:FTX54_009290"/>
<feature type="domain" description="1-deoxy-D-xylulose 5-phosphate reductoisomerase C-terminal" evidence="11">
    <location>
        <begin position="144"/>
        <end position="226"/>
    </location>
</feature>
<dbReference type="GO" id="GO:0070402">
    <property type="term" value="F:NADPH binding"/>
    <property type="evidence" value="ECO:0007669"/>
    <property type="project" value="InterPro"/>
</dbReference>
<feature type="binding site" evidence="9">
    <location>
        <position position="218"/>
    </location>
    <ligand>
        <name>1-deoxy-D-xylulose 5-phosphate</name>
        <dbReference type="ChEBI" id="CHEBI:57792"/>
    </ligand>
</feature>
<dbReference type="InterPro" id="IPR036291">
    <property type="entry name" value="NAD(P)-bd_dom_sf"/>
</dbReference>
<feature type="binding site" evidence="9">
    <location>
        <position position="173"/>
    </location>
    <ligand>
        <name>1-deoxy-D-xylulose 5-phosphate</name>
        <dbReference type="ChEBI" id="CHEBI:57792"/>
    </ligand>
</feature>
<dbReference type="EMBL" id="CP144914">
    <property type="protein sequence ID" value="WWD78627.1"/>
    <property type="molecule type" value="Genomic_DNA"/>
</dbReference>
<evidence type="ECO:0000256" key="4">
    <source>
        <dbReference type="ARBA" id="ARBA00022857"/>
    </source>
</evidence>
<dbReference type="InterPro" id="IPR036169">
    <property type="entry name" value="DXPR_C_sf"/>
</dbReference>
<keyword evidence="6 9" id="KW-0464">Manganese</keyword>
<feature type="binding site" evidence="9">
    <location>
        <position position="36"/>
    </location>
    <ligand>
        <name>NADPH</name>
        <dbReference type="ChEBI" id="CHEBI:57783"/>
    </ligand>
</feature>
<dbReference type="GO" id="GO:0030145">
    <property type="term" value="F:manganese ion binding"/>
    <property type="evidence" value="ECO:0007669"/>
    <property type="project" value="TreeGrafter"/>
</dbReference>
<evidence type="ECO:0000259" key="12">
    <source>
        <dbReference type="Pfam" id="PF13288"/>
    </source>
</evidence>
<feature type="binding site" evidence="9">
    <location>
        <position position="122"/>
    </location>
    <ligand>
        <name>NADPH</name>
        <dbReference type="ChEBI" id="CHEBI:57783"/>
    </ligand>
</feature>
<comment type="pathway">
    <text evidence="1 9">Isoprenoid biosynthesis; isopentenyl diphosphate biosynthesis via DXP pathway; isopentenyl diphosphate from 1-deoxy-D-xylulose 5-phosphate: step 1/6.</text>
</comment>
<keyword evidence="9" id="KW-0460">Magnesium</keyword>
<evidence type="ECO:0000256" key="6">
    <source>
        <dbReference type="ARBA" id="ARBA00023211"/>
    </source>
</evidence>
<dbReference type="InterPro" id="IPR013644">
    <property type="entry name" value="DXP_reductoisomerase_C"/>
</dbReference>
<keyword evidence="3 9" id="KW-0479">Metal-binding</keyword>
<evidence type="ECO:0000256" key="3">
    <source>
        <dbReference type="ARBA" id="ARBA00022723"/>
    </source>
</evidence>
<feature type="binding site" evidence="9">
    <location>
        <position position="12"/>
    </location>
    <ligand>
        <name>NADPH</name>
        <dbReference type="ChEBI" id="CHEBI:57783"/>
    </ligand>
</feature>
<feature type="binding site" evidence="9">
    <location>
        <position position="10"/>
    </location>
    <ligand>
        <name>NADPH</name>
        <dbReference type="ChEBI" id="CHEBI:57783"/>
    </ligand>
</feature>
<name>A0A5C7FLV0_9BACI</name>
<evidence type="ECO:0000256" key="9">
    <source>
        <dbReference type="HAMAP-Rule" id="MF_00183"/>
    </source>
</evidence>
<comment type="similarity">
    <text evidence="2 9">Belongs to the DXR family.</text>
</comment>
<feature type="binding site" evidence="9">
    <location>
        <position position="209"/>
    </location>
    <ligand>
        <name>1-deoxy-D-xylulose 5-phosphate</name>
        <dbReference type="ChEBI" id="CHEBI:57792"/>
    </ligand>
</feature>
<accession>A0A5C7FLV0</accession>
<dbReference type="GO" id="GO:0051484">
    <property type="term" value="P:isopentenyl diphosphate biosynthetic process, methylerythritol 4-phosphate pathway involved in terpenoid biosynthetic process"/>
    <property type="evidence" value="ECO:0007669"/>
    <property type="project" value="UniProtKB-ARBA"/>
</dbReference>
<feature type="binding site" evidence="9">
    <location>
        <position position="124"/>
    </location>
    <ligand>
        <name>NADPH</name>
        <dbReference type="ChEBI" id="CHEBI:57783"/>
    </ligand>
</feature>
<feature type="binding site" evidence="9">
    <location>
        <position position="196"/>
    </location>
    <ligand>
        <name>1-deoxy-D-xylulose 5-phosphate</name>
        <dbReference type="ChEBI" id="CHEBI:57792"/>
    </ligand>
</feature>
<dbReference type="Pfam" id="PF13288">
    <property type="entry name" value="DXPR_C"/>
    <property type="match status" value="1"/>
</dbReference>
<evidence type="ECO:0000259" key="11">
    <source>
        <dbReference type="Pfam" id="PF08436"/>
    </source>
</evidence>
<dbReference type="Pfam" id="PF02670">
    <property type="entry name" value="DXP_reductoisom"/>
    <property type="match status" value="1"/>
</dbReference>
<dbReference type="NCBIfam" id="NF009114">
    <property type="entry name" value="PRK12464.1"/>
    <property type="match status" value="1"/>
</dbReference>
<keyword evidence="14" id="KW-1185">Reference proteome</keyword>
<dbReference type="RefSeq" id="WP_147802322.1">
    <property type="nucleotide sequence ID" value="NZ_CP144914.1"/>
</dbReference>
<feature type="binding site" evidence="9">
    <location>
        <position position="13"/>
    </location>
    <ligand>
        <name>NADPH</name>
        <dbReference type="ChEBI" id="CHEBI:57783"/>
    </ligand>
</feature>
<reference evidence="13 14" key="1">
    <citation type="submission" date="2024-01" db="EMBL/GenBank/DDBJ databases">
        <title>Complete Genome Sequence of Alkalicoccus halolimnae BZ-SZ-XJ29T, a Moderately Halophilic Bacterium Isolated from a Salt Lake.</title>
        <authorList>
            <person name="Zhao B."/>
        </authorList>
    </citation>
    <scope>NUCLEOTIDE SEQUENCE [LARGE SCALE GENOMIC DNA]</scope>
    <source>
        <strain evidence="13 14">BZ-SZ-XJ29</strain>
    </source>
</reference>
<feature type="binding site" evidence="9">
    <location>
        <position position="38"/>
    </location>
    <ligand>
        <name>NADPH</name>
        <dbReference type="ChEBI" id="CHEBI:57783"/>
    </ligand>
</feature>
<feature type="binding site" evidence="9">
    <location>
        <position position="37"/>
    </location>
    <ligand>
        <name>NADPH</name>
        <dbReference type="ChEBI" id="CHEBI:57783"/>
    </ligand>
</feature>
<dbReference type="Proteomes" id="UP000321816">
    <property type="component" value="Chromosome"/>
</dbReference>
<feature type="binding site" evidence="9">
    <location>
        <position position="150"/>
    </location>
    <ligand>
        <name>1-deoxy-D-xylulose 5-phosphate</name>
        <dbReference type="ChEBI" id="CHEBI:57792"/>
    </ligand>
</feature>
<feature type="binding site" evidence="9">
    <location>
        <position position="218"/>
    </location>
    <ligand>
        <name>Mn(2+)</name>
        <dbReference type="ChEBI" id="CHEBI:29035"/>
    </ligand>
</feature>
<dbReference type="FunFam" id="3.40.50.720:FF:000045">
    <property type="entry name" value="1-deoxy-D-xylulose 5-phosphate reductoisomerase"/>
    <property type="match status" value="1"/>
</dbReference>
<evidence type="ECO:0000256" key="1">
    <source>
        <dbReference type="ARBA" id="ARBA00005094"/>
    </source>
</evidence>
<dbReference type="SUPFAM" id="SSF55347">
    <property type="entry name" value="Glyceraldehyde-3-phosphate dehydrogenase-like, C-terminal domain"/>
    <property type="match status" value="1"/>
</dbReference>
<dbReference type="AlphaFoldDB" id="A0A5C7FLV0"/>
<dbReference type="OrthoDB" id="9806546at2"/>
<evidence type="ECO:0000313" key="14">
    <source>
        <dbReference type="Proteomes" id="UP000321816"/>
    </source>
</evidence>
<feature type="binding site" evidence="9">
    <location>
        <position position="123"/>
    </location>
    <ligand>
        <name>1-deoxy-D-xylulose 5-phosphate</name>
        <dbReference type="ChEBI" id="CHEBI:57792"/>
    </ligand>
</feature>
<keyword evidence="4 9" id="KW-0521">NADP</keyword>
<feature type="binding site" evidence="9">
    <location>
        <position position="148"/>
    </location>
    <ligand>
        <name>Mn(2+)</name>
        <dbReference type="ChEBI" id="CHEBI:29035"/>
    </ligand>
</feature>
<dbReference type="InterPro" id="IPR026877">
    <property type="entry name" value="DXPR_C"/>
</dbReference>
<dbReference type="GO" id="GO:0030604">
    <property type="term" value="F:1-deoxy-D-xylulose-5-phosphate reductoisomerase activity"/>
    <property type="evidence" value="ECO:0007669"/>
    <property type="project" value="UniProtKB-UniRule"/>
</dbReference>
<comment type="function">
    <text evidence="9">Catalyzes the NADPH-dependent rearrangement and reduction of 1-deoxy-D-xylulose-5-phosphate (DXP) to 2-C-methyl-D-erythritol 4-phosphate (MEP).</text>
</comment>
<comment type="catalytic activity">
    <reaction evidence="8">
        <text>2-C-methyl-D-erythritol 4-phosphate + NADP(+) = 1-deoxy-D-xylulose 5-phosphate + NADPH + H(+)</text>
        <dbReference type="Rhea" id="RHEA:13717"/>
        <dbReference type="ChEBI" id="CHEBI:15378"/>
        <dbReference type="ChEBI" id="CHEBI:57783"/>
        <dbReference type="ChEBI" id="CHEBI:57792"/>
        <dbReference type="ChEBI" id="CHEBI:58262"/>
        <dbReference type="ChEBI" id="CHEBI:58349"/>
        <dbReference type="EC" id="1.1.1.267"/>
    </reaction>
    <physiologicalReaction direction="right-to-left" evidence="8">
        <dbReference type="Rhea" id="RHEA:13719"/>
    </physiologicalReaction>
</comment>
<evidence type="ECO:0000259" key="10">
    <source>
        <dbReference type="Pfam" id="PF02670"/>
    </source>
</evidence>
<feature type="binding site" evidence="9">
    <location>
        <position position="215"/>
    </location>
    <ligand>
        <name>1-deoxy-D-xylulose 5-phosphate</name>
        <dbReference type="ChEBI" id="CHEBI:57792"/>
    </ligand>
</feature>
<dbReference type="PANTHER" id="PTHR30525">
    <property type="entry name" value="1-DEOXY-D-XYLULOSE 5-PHOSPHATE REDUCTOISOMERASE"/>
    <property type="match status" value="1"/>
</dbReference>